<dbReference type="InterPro" id="IPR006145">
    <property type="entry name" value="PsdUridine_synth_RsuA/RluA"/>
</dbReference>
<evidence type="ECO:0000259" key="5">
    <source>
        <dbReference type="Pfam" id="PF00849"/>
    </source>
</evidence>
<dbReference type="PANTHER" id="PTHR21600">
    <property type="entry name" value="MITOCHONDRIAL RNA PSEUDOURIDINE SYNTHASE"/>
    <property type="match status" value="1"/>
</dbReference>
<proteinExistence type="inferred from homology"/>
<dbReference type="Gene3D" id="3.30.2350.10">
    <property type="entry name" value="Pseudouridine synthase"/>
    <property type="match status" value="1"/>
</dbReference>
<dbReference type="InterPro" id="IPR006224">
    <property type="entry name" value="PsdUridine_synth_RluA-like_CS"/>
</dbReference>
<evidence type="ECO:0000256" key="1">
    <source>
        <dbReference type="ARBA" id="ARBA00000073"/>
    </source>
</evidence>
<dbReference type="InterPro" id="IPR006225">
    <property type="entry name" value="PsdUridine_synth_RluC/D"/>
</dbReference>
<evidence type="ECO:0000256" key="3">
    <source>
        <dbReference type="PROSITE-ProRule" id="PRU00182"/>
    </source>
</evidence>
<keyword evidence="4 6" id="KW-0413">Isomerase</keyword>
<dbReference type="EMBL" id="JBHSDV010000001">
    <property type="protein sequence ID" value="MFC4386869.1"/>
    <property type="molecule type" value="Genomic_DNA"/>
</dbReference>
<dbReference type="NCBIfam" id="TIGR00005">
    <property type="entry name" value="rluA_subfam"/>
    <property type="match status" value="1"/>
</dbReference>
<dbReference type="GO" id="GO:0016853">
    <property type="term" value="F:isomerase activity"/>
    <property type="evidence" value="ECO:0007669"/>
    <property type="project" value="UniProtKB-KW"/>
</dbReference>
<dbReference type="EC" id="5.4.99.-" evidence="4"/>
<dbReference type="PROSITE" id="PS01129">
    <property type="entry name" value="PSI_RLU"/>
    <property type="match status" value="1"/>
</dbReference>
<comment type="function">
    <text evidence="4">Responsible for synthesis of pseudouridine from uracil.</text>
</comment>
<protein>
    <recommendedName>
        <fullName evidence="4">Pseudouridine synthase</fullName>
        <ecNumber evidence="4">5.4.99.-</ecNumber>
    </recommendedName>
</protein>
<dbReference type="Proteomes" id="UP001595880">
    <property type="component" value="Unassembled WGS sequence"/>
</dbReference>
<comment type="caution">
    <text evidence="6">The sequence shown here is derived from an EMBL/GenBank/DDBJ whole genome shotgun (WGS) entry which is preliminary data.</text>
</comment>
<name>A0ABV8VT57_9BACI</name>
<evidence type="ECO:0000313" key="6">
    <source>
        <dbReference type="EMBL" id="MFC4386869.1"/>
    </source>
</evidence>
<dbReference type="CDD" id="cd02869">
    <property type="entry name" value="PseudoU_synth_RluA_like"/>
    <property type="match status" value="1"/>
</dbReference>
<evidence type="ECO:0000256" key="2">
    <source>
        <dbReference type="ARBA" id="ARBA00010876"/>
    </source>
</evidence>
<dbReference type="Pfam" id="PF00849">
    <property type="entry name" value="PseudoU_synth_2"/>
    <property type="match status" value="1"/>
</dbReference>
<comment type="similarity">
    <text evidence="2 4">Belongs to the pseudouridine synthase RluA family.</text>
</comment>
<sequence length="297" mass="33853">MKWQIDTHHDQTLLRDYLRNVCGFSKRTLAQVKYHGGKILVNNEPKTVRYVVAKGDIIQVIFPPEIRSAYMKPEPIPLSIVYEDDDVLVINKQPHIATIPSIHHPNHTIANGVLHHYDQQKLPYTVHVVTRLDRDTSGLLLIAKHRYAHAILFHSQQKGEVKRTYNAVVEGIVKPSSGTIHAPINRDPNSILKRMVAEDGQEAITHYCVLNYWSGHSLVELNLETGRTHQIRVHLSDKGYPLAGDTLYGGKKQVINRQALHCIKLEFVHPITNKRMVFTIGLHDDIKQIEQNLKNNG</sequence>
<organism evidence="6 7">
    <name type="scientific">Gracilibacillus marinus</name>
    <dbReference type="NCBI Taxonomy" id="630535"/>
    <lineage>
        <taxon>Bacteria</taxon>
        <taxon>Bacillati</taxon>
        <taxon>Bacillota</taxon>
        <taxon>Bacilli</taxon>
        <taxon>Bacillales</taxon>
        <taxon>Bacillaceae</taxon>
        <taxon>Gracilibacillus</taxon>
    </lineage>
</organism>
<evidence type="ECO:0000256" key="4">
    <source>
        <dbReference type="RuleBase" id="RU362028"/>
    </source>
</evidence>
<evidence type="ECO:0000313" key="7">
    <source>
        <dbReference type="Proteomes" id="UP001595880"/>
    </source>
</evidence>
<dbReference type="RefSeq" id="WP_390195911.1">
    <property type="nucleotide sequence ID" value="NZ_JBHSDV010000001.1"/>
</dbReference>
<dbReference type="InterPro" id="IPR020103">
    <property type="entry name" value="PsdUridine_synth_cat_dom_sf"/>
</dbReference>
<keyword evidence="3" id="KW-0694">RNA-binding</keyword>
<dbReference type="PANTHER" id="PTHR21600:SF35">
    <property type="entry name" value="PSEUDOURIDINE SYNTHASE"/>
    <property type="match status" value="1"/>
</dbReference>
<dbReference type="SUPFAM" id="SSF55120">
    <property type="entry name" value="Pseudouridine synthase"/>
    <property type="match status" value="1"/>
</dbReference>
<dbReference type="PROSITE" id="PS50889">
    <property type="entry name" value="S4"/>
    <property type="match status" value="1"/>
</dbReference>
<reference evidence="7" key="1">
    <citation type="journal article" date="2019" name="Int. J. Syst. Evol. Microbiol.">
        <title>The Global Catalogue of Microorganisms (GCM) 10K type strain sequencing project: providing services to taxonomists for standard genome sequencing and annotation.</title>
        <authorList>
            <consortium name="The Broad Institute Genomics Platform"/>
            <consortium name="The Broad Institute Genome Sequencing Center for Infectious Disease"/>
            <person name="Wu L."/>
            <person name="Ma J."/>
        </authorList>
    </citation>
    <scope>NUCLEOTIDE SEQUENCE [LARGE SCALE GENOMIC DNA]</scope>
    <source>
        <strain evidence="7">KACC 14058</strain>
    </source>
</reference>
<dbReference type="InterPro" id="IPR050188">
    <property type="entry name" value="RluA_PseudoU_synthase"/>
</dbReference>
<feature type="domain" description="Pseudouridine synthase RsuA/RluA-like" evidence="5">
    <location>
        <begin position="86"/>
        <end position="236"/>
    </location>
</feature>
<keyword evidence="7" id="KW-1185">Reference proteome</keyword>
<gene>
    <name evidence="6" type="ORF">ACFOZ1_03500</name>
</gene>
<comment type="catalytic activity">
    <reaction evidence="1 4">
        <text>a uridine in RNA = a pseudouridine in RNA</text>
        <dbReference type="Rhea" id="RHEA:48348"/>
        <dbReference type="Rhea" id="RHEA-COMP:12068"/>
        <dbReference type="Rhea" id="RHEA-COMP:12069"/>
        <dbReference type="ChEBI" id="CHEBI:65314"/>
        <dbReference type="ChEBI" id="CHEBI:65315"/>
    </reaction>
</comment>
<accession>A0ABV8VT57</accession>